<evidence type="ECO:0000313" key="7">
    <source>
        <dbReference type="Proteomes" id="UP001526430"/>
    </source>
</evidence>
<feature type="transmembrane region" description="Helical" evidence="4">
    <location>
        <begin position="341"/>
        <end position="366"/>
    </location>
</feature>
<dbReference type="InterPro" id="IPR036259">
    <property type="entry name" value="MFS_trans_sf"/>
</dbReference>
<dbReference type="PROSITE" id="PS50850">
    <property type="entry name" value="MFS"/>
    <property type="match status" value="1"/>
</dbReference>
<keyword evidence="2 4" id="KW-1133">Transmembrane helix</keyword>
<evidence type="ECO:0000259" key="5">
    <source>
        <dbReference type="PROSITE" id="PS50850"/>
    </source>
</evidence>
<dbReference type="Proteomes" id="UP001526430">
    <property type="component" value="Unassembled WGS sequence"/>
</dbReference>
<keyword evidence="1 4" id="KW-0812">Transmembrane</keyword>
<feature type="transmembrane region" description="Helical" evidence="4">
    <location>
        <begin position="135"/>
        <end position="155"/>
    </location>
</feature>
<gene>
    <name evidence="6" type="ORF">OF850_14915</name>
</gene>
<feature type="transmembrane region" description="Helical" evidence="4">
    <location>
        <begin position="44"/>
        <end position="63"/>
    </location>
</feature>
<name>A0ABT3NXN9_9PROT</name>
<protein>
    <submittedName>
        <fullName evidence="6">MFS transporter</fullName>
    </submittedName>
</protein>
<organism evidence="6 7">
    <name type="scientific">Sabulicella glaciei</name>
    <dbReference type="NCBI Taxonomy" id="2984948"/>
    <lineage>
        <taxon>Bacteria</taxon>
        <taxon>Pseudomonadati</taxon>
        <taxon>Pseudomonadota</taxon>
        <taxon>Alphaproteobacteria</taxon>
        <taxon>Acetobacterales</taxon>
        <taxon>Acetobacteraceae</taxon>
        <taxon>Sabulicella</taxon>
    </lineage>
</organism>
<proteinExistence type="predicted"/>
<dbReference type="InterPro" id="IPR011701">
    <property type="entry name" value="MFS"/>
</dbReference>
<dbReference type="Pfam" id="PF07690">
    <property type="entry name" value="MFS_1"/>
    <property type="match status" value="1"/>
</dbReference>
<dbReference type="SUPFAM" id="SSF103473">
    <property type="entry name" value="MFS general substrate transporter"/>
    <property type="match status" value="1"/>
</dbReference>
<keyword evidence="3 4" id="KW-0472">Membrane</keyword>
<comment type="caution">
    <text evidence="6">The sequence shown here is derived from an EMBL/GenBank/DDBJ whole genome shotgun (WGS) entry which is preliminary data.</text>
</comment>
<evidence type="ECO:0000313" key="6">
    <source>
        <dbReference type="EMBL" id="MCW8086924.1"/>
    </source>
</evidence>
<dbReference type="CDD" id="cd17355">
    <property type="entry name" value="MFS_YcxA_like"/>
    <property type="match status" value="1"/>
</dbReference>
<dbReference type="InterPro" id="IPR020846">
    <property type="entry name" value="MFS_dom"/>
</dbReference>
<dbReference type="Gene3D" id="1.20.1250.20">
    <property type="entry name" value="MFS general substrate transporter like domains"/>
    <property type="match status" value="1"/>
</dbReference>
<feature type="transmembrane region" description="Helical" evidence="4">
    <location>
        <begin position="250"/>
        <end position="270"/>
    </location>
</feature>
<dbReference type="PANTHER" id="PTHR11360:SF284">
    <property type="entry name" value="EG:103B4.3 PROTEIN-RELATED"/>
    <property type="match status" value="1"/>
</dbReference>
<feature type="transmembrane region" description="Helical" evidence="4">
    <location>
        <begin position="307"/>
        <end position="329"/>
    </location>
</feature>
<feature type="transmembrane region" description="Helical" evidence="4">
    <location>
        <begin position="99"/>
        <end position="123"/>
    </location>
</feature>
<reference evidence="6 7" key="1">
    <citation type="submission" date="2022-10" db="EMBL/GenBank/DDBJ databases">
        <title>Roseococcus glaciei nov., sp. nov., isolated from glacier.</title>
        <authorList>
            <person name="Liu Q."/>
            <person name="Xin Y.-H."/>
        </authorList>
    </citation>
    <scope>NUCLEOTIDE SEQUENCE [LARGE SCALE GENOMIC DNA]</scope>
    <source>
        <strain evidence="6 7">MDT2-1-1</strain>
    </source>
</reference>
<feature type="domain" description="Major facilitator superfamily (MFS) profile" evidence="5">
    <location>
        <begin position="1"/>
        <end position="392"/>
    </location>
</feature>
<keyword evidence="7" id="KW-1185">Reference proteome</keyword>
<evidence type="ECO:0000256" key="3">
    <source>
        <dbReference type="ARBA" id="ARBA00023136"/>
    </source>
</evidence>
<feature type="transmembrane region" description="Helical" evidence="4">
    <location>
        <begin position="75"/>
        <end position="93"/>
    </location>
</feature>
<dbReference type="PANTHER" id="PTHR11360">
    <property type="entry name" value="MONOCARBOXYLATE TRANSPORTER"/>
    <property type="match status" value="1"/>
</dbReference>
<evidence type="ECO:0000256" key="1">
    <source>
        <dbReference type="ARBA" id="ARBA00022692"/>
    </source>
</evidence>
<accession>A0ABT3NXN9</accession>
<dbReference type="EMBL" id="JAPFQI010000012">
    <property type="protein sequence ID" value="MCW8086924.1"/>
    <property type="molecule type" value="Genomic_DNA"/>
</dbReference>
<dbReference type="RefSeq" id="WP_301591063.1">
    <property type="nucleotide sequence ID" value="NZ_JAPFQI010000012.1"/>
</dbReference>
<sequence length="402" mass="41269">MSRTALWVAIISAAATSSMAMGIRQTFGLLLLPLSGEHDVAPWAFGLAVALHNLVWGLAQPVSGAMADKHGAGRVMAYGGLFYLVGCGLPALFPSNATVLIGIGLFTGLGVASAGTGMALAAIGRLAPPEKRGEYIGIASAGGSLGQAAMVPIVFGAIGWFGAAGALMTLAISALVIIPIARNIEWRPAQRAPGAAAPAGIAGLPALARNALADRDFALLTGGFFACGFQLAFLTTHLPSHIALCGLPPALGMTALMLIGLFNIPGSWFCGWLSARVKPENALGWIYMVRTVSIALFAFATPTEWGTMIFAAVMGFVWLGTVPLTSAAIARRFGVSNLGALYGVCFFSHQIGGFLGAGSGAVLYSMSGTYAVFWPVMVVVGVMASVLNWMAKAPGQRAALPA</sequence>
<dbReference type="InterPro" id="IPR050327">
    <property type="entry name" value="Proton-linked_MCT"/>
</dbReference>
<evidence type="ECO:0000256" key="2">
    <source>
        <dbReference type="ARBA" id="ARBA00022989"/>
    </source>
</evidence>
<feature type="transmembrane region" description="Helical" evidence="4">
    <location>
        <begin position="217"/>
        <end position="238"/>
    </location>
</feature>
<feature type="transmembrane region" description="Helical" evidence="4">
    <location>
        <begin position="282"/>
        <end position="301"/>
    </location>
</feature>
<feature type="transmembrane region" description="Helical" evidence="4">
    <location>
        <begin position="372"/>
        <end position="391"/>
    </location>
</feature>
<feature type="transmembrane region" description="Helical" evidence="4">
    <location>
        <begin position="161"/>
        <end position="181"/>
    </location>
</feature>
<evidence type="ECO:0000256" key="4">
    <source>
        <dbReference type="SAM" id="Phobius"/>
    </source>
</evidence>